<organism evidence="2 3">
    <name type="scientific">Corynebacterium auriscanis</name>
    <dbReference type="NCBI Taxonomy" id="99807"/>
    <lineage>
        <taxon>Bacteria</taxon>
        <taxon>Bacillati</taxon>
        <taxon>Actinomycetota</taxon>
        <taxon>Actinomycetes</taxon>
        <taxon>Mycobacteriales</taxon>
        <taxon>Corynebacteriaceae</taxon>
        <taxon>Corynebacterium</taxon>
    </lineage>
</organism>
<protein>
    <recommendedName>
        <fullName evidence="1">IrrE N-terminal-like domain-containing protein</fullName>
    </recommendedName>
</protein>
<comment type="caution">
    <text evidence="2">The sequence shown here is derived from an EMBL/GenBank/DDBJ whole genome shotgun (WGS) entry which is preliminary data.</text>
</comment>
<reference evidence="2 3" key="1">
    <citation type="submission" date="2014-10" db="EMBL/GenBank/DDBJ databases">
        <title>Whole Genome sequence of Corynebacterium auriscanis strain CIP 106629.</title>
        <authorList>
            <person name="Hassan S.S."/>
            <person name="Jamal S.B."/>
            <person name="Tiwari S."/>
            <person name="Oliveira L.D.C."/>
            <person name="Souza F."/>
            <person name="Mariano D.C."/>
            <person name="Almeida S."/>
            <person name="Dorella F."/>
            <person name="Pereira F."/>
            <person name="Carvalho A."/>
            <person name="Leal C.A."/>
            <person name="Soares S.D.C."/>
            <person name="Figueiredo H.C."/>
            <person name="Silva A."/>
            <person name="Azevedo V.A."/>
        </authorList>
    </citation>
    <scope>NUCLEOTIDE SEQUENCE [LARGE SCALE GENOMIC DNA]</scope>
    <source>
        <strain evidence="2 3">CIP 106629</strain>
    </source>
</reference>
<name>A0A0A2DJW3_9CORY</name>
<sequence length="378" mass="41438">MTVEVTIKPEVLKWALERSGLGENEIEKRFPKLKEWQSGSKKPTLPQAKTLAKAVRLPLGRLLLPVPTPDELTIPDFRTVRNANVESIGADLREVIQTAEQRLDWYAEYATEIGIAPPTILGVVSPSTPPEKAAEVVLESLGWDSIGHPEGPDRVRDLVHRMEDHGLLVMRNTIVGNSTSRRLDVHEFRGFTLREGPYALVFVNTSDSKTAQLFSLAHELAHVAMAAPGLSGDQGKRNHVERWCNKFAAALLIPEASVRSIQFDSDQLVVQLSTTATRFGVSREALLWRLVELKLVQKKDADRAVGLFKGEEAAQASQTVGAPPFPVLVRSRVGRRFLNTITGAALAGDLSEPAAAEFLGIGNKQTLQEVMALADEVV</sequence>
<dbReference type="Gene3D" id="1.10.10.2910">
    <property type="match status" value="1"/>
</dbReference>
<dbReference type="PANTHER" id="PTHR43236:SF2">
    <property type="entry name" value="BLL0069 PROTEIN"/>
    <property type="match status" value="1"/>
</dbReference>
<dbReference type="InterPro" id="IPR010359">
    <property type="entry name" value="IrrE_HExxH"/>
</dbReference>
<proteinExistence type="predicted"/>
<keyword evidence="3" id="KW-1185">Reference proteome</keyword>
<gene>
    <name evidence="2" type="ORF">MA47_10320</name>
</gene>
<accession>A0A0A2DJW3</accession>
<dbReference type="EMBL" id="JRVJ01000023">
    <property type="protein sequence ID" value="KGM18057.1"/>
    <property type="molecule type" value="Genomic_DNA"/>
</dbReference>
<evidence type="ECO:0000259" key="1">
    <source>
        <dbReference type="Pfam" id="PF06114"/>
    </source>
</evidence>
<dbReference type="RefSeq" id="WP_035116050.1">
    <property type="nucleotide sequence ID" value="NZ_CP047046.1"/>
</dbReference>
<evidence type="ECO:0000313" key="2">
    <source>
        <dbReference type="EMBL" id="KGM18057.1"/>
    </source>
</evidence>
<dbReference type="GeneID" id="300553867"/>
<evidence type="ECO:0000313" key="3">
    <source>
        <dbReference type="Proteomes" id="UP000030145"/>
    </source>
</evidence>
<feature type="domain" description="IrrE N-terminal-like" evidence="1">
    <location>
        <begin position="163"/>
        <end position="290"/>
    </location>
</feature>
<dbReference type="Proteomes" id="UP000030145">
    <property type="component" value="Unassembled WGS sequence"/>
</dbReference>
<dbReference type="AlphaFoldDB" id="A0A0A2DJW3"/>
<dbReference type="Pfam" id="PF06114">
    <property type="entry name" value="Peptidase_M78"/>
    <property type="match status" value="1"/>
</dbReference>
<dbReference type="InterPro" id="IPR052345">
    <property type="entry name" value="Rad_response_metalloprotease"/>
</dbReference>
<dbReference type="PANTHER" id="PTHR43236">
    <property type="entry name" value="ANTITOXIN HIGA1"/>
    <property type="match status" value="1"/>
</dbReference>